<dbReference type="VEuPathDB" id="VectorBase:GBRI001575"/>
<organism evidence="1 2">
    <name type="scientific">Glossina brevipalpis</name>
    <dbReference type="NCBI Taxonomy" id="37001"/>
    <lineage>
        <taxon>Eukaryota</taxon>
        <taxon>Metazoa</taxon>
        <taxon>Ecdysozoa</taxon>
        <taxon>Arthropoda</taxon>
        <taxon>Hexapoda</taxon>
        <taxon>Insecta</taxon>
        <taxon>Pterygota</taxon>
        <taxon>Neoptera</taxon>
        <taxon>Endopterygota</taxon>
        <taxon>Diptera</taxon>
        <taxon>Brachycera</taxon>
        <taxon>Muscomorpha</taxon>
        <taxon>Hippoboscoidea</taxon>
        <taxon>Glossinidae</taxon>
        <taxon>Glossina</taxon>
    </lineage>
</organism>
<accession>A0A1A9W0B9</accession>
<reference evidence="1" key="2">
    <citation type="submission" date="2020-05" db="UniProtKB">
        <authorList>
            <consortium name="EnsemblMetazoa"/>
        </authorList>
    </citation>
    <scope>IDENTIFICATION</scope>
    <source>
        <strain evidence="1">IAEA</strain>
    </source>
</reference>
<proteinExistence type="predicted"/>
<name>A0A1A9W0B9_9MUSC</name>
<protein>
    <submittedName>
        <fullName evidence="1">Uncharacterized protein</fullName>
    </submittedName>
</protein>
<dbReference type="Proteomes" id="UP000091820">
    <property type="component" value="Unassembled WGS sequence"/>
</dbReference>
<evidence type="ECO:0000313" key="1">
    <source>
        <dbReference type="EnsemblMetazoa" id="GBRI001575-PA"/>
    </source>
</evidence>
<reference evidence="2" key="1">
    <citation type="submission" date="2014-03" db="EMBL/GenBank/DDBJ databases">
        <authorList>
            <person name="Aksoy S."/>
            <person name="Warren W."/>
            <person name="Wilson R.K."/>
        </authorList>
    </citation>
    <scope>NUCLEOTIDE SEQUENCE [LARGE SCALE GENOMIC DNA]</scope>
    <source>
        <strain evidence="2">IAEA</strain>
    </source>
</reference>
<keyword evidence="2" id="KW-1185">Reference proteome</keyword>
<evidence type="ECO:0000313" key="2">
    <source>
        <dbReference type="Proteomes" id="UP000091820"/>
    </source>
</evidence>
<dbReference type="EnsemblMetazoa" id="GBRI001575-RA">
    <property type="protein sequence ID" value="GBRI001575-PA"/>
    <property type="gene ID" value="GBRI001575"/>
</dbReference>
<sequence length="129" mass="14764">MSDDDDDDGSFTNKSNLAWIMTGFLFMAGWQQLLSSPAQCGEKGAKILINHDNSKQWPSHYILPKLTYFGKLRALLYANTFLRVLSLNVDNMVKEFALGSGKYAEKLYLCTHLSPKVGNDFWKIFREYL</sequence>
<dbReference type="AlphaFoldDB" id="A0A1A9W0B9"/>